<proteinExistence type="predicted"/>
<accession>A0A238YYL3</accession>
<dbReference type="AlphaFoldDB" id="A0A238YYL3"/>
<dbReference type="EMBL" id="FZNY01000002">
    <property type="protein sequence ID" value="SNR76150.1"/>
    <property type="molecule type" value="Genomic_DNA"/>
</dbReference>
<sequence length="138" mass="15867">MKKTILFAAFLMLSIFQGFSQDRDFDGLWEGVMEKENGEKYTLSLFIEDNNVYGVTTDSDGDLVKDRQFEVQISKGYGEQLNFFWINKGGVWTETQMFSLSYSSGSELSVYHMRHVSNKSDEKDGNTDWGYFSKGTLK</sequence>
<evidence type="ECO:0000256" key="1">
    <source>
        <dbReference type="SAM" id="SignalP"/>
    </source>
</evidence>
<dbReference type="RefSeq" id="WP_089371205.1">
    <property type="nucleotide sequence ID" value="NZ_BMEP01000001.1"/>
</dbReference>
<evidence type="ECO:0000313" key="3">
    <source>
        <dbReference type="Proteomes" id="UP000198379"/>
    </source>
</evidence>
<feature type="chain" id="PRO_5012941054" evidence="1">
    <location>
        <begin position="21"/>
        <end position="138"/>
    </location>
</feature>
<gene>
    <name evidence="2" type="ORF">SAMN06265376_102463</name>
</gene>
<dbReference type="Proteomes" id="UP000198379">
    <property type="component" value="Unassembled WGS sequence"/>
</dbReference>
<dbReference type="OrthoDB" id="1445927at2"/>
<organism evidence="2 3">
    <name type="scientific">Dokdonia pacifica</name>
    <dbReference type="NCBI Taxonomy" id="1627892"/>
    <lineage>
        <taxon>Bacteria</taxon>
        <taxon>Pseudomonadati</taxon>
        <taxon>Bacteroidota</taxon>
        <taxon>Flavobacteriia</taxon>
        <taxon>Flavobacteriales</taxon>
        <taxon>Flavobacteriaceae</taxon>
        <taxon>Dokdonia</taxon>
    </lineage>
</organism>
<name>A0A238YYL3_9FLAO</name>
<keyword evidence="1" id="KW-0732">Signal</keyword>
<evidence type="ECO:0000313" key="2">
    <source>
        <dbReference type="EMBL" id="SNR76150.1"/>
    </source>
</evidence>
<keyword evidence="3" id="KW-1185">Reference proteome</keyword>
<protein>
    <submittedName>
        <fullName evidence="2">Uncharacterized protein</fullName>
    </submittedName>
</protein>
<reference evidence="2 3" key="1">
    <citation type="submission" date="2017-06" db="EMBL/GenBank/DDBJ databases">
        <authorList>
            <person name="Kim H.J."/>
            <person name="Triplett B.A."/>
        </authorList>
    </citation>
    <scope>NUCLEOTIDE SEQUENCE [LARGE SCALE GENOMIC DNA]</scope>
    <source>
        <strain evidence="2 3">DSM 25597</strain>
    </source>
</reference>
<feature type="signal peptide" evidence="1">
    <location>
        <begin position="1"/>
        <end position="20"/>
    </location>
</feature>